<sequence>MERTITGSTDTYMIHIPMKPEADTEARMYQKYLASKGNDIKEQFTGYRFIRLTSNLLSIKDIESQVGILGSLSHPNIQNLYDVIIENDDLYAIYDKEFFSLESIIDKNAKLSENLSRQIFFHILSAIIYLHSQKIVHLDINPDNIFFNKRNIAFLGSFFKASRVSENSTFINPPGVANFMPPEVFTGKPYDPYKVDVWSLGITLLLCLTNTTPYEADTYEGVVHLINTTDPIIESFIPQGAKDVLNACFKRNPAERPTAAEIFQMPWVQSYIIYPNLDVQRIENPFSNETSKTVNYHLTIKSKTIDDIKCIISAGVSPAAHCFKIIYDDNSKLINIKFRGSESILLIKYDFVADVAHILFKIQSGDNTGEMQNLLKRIFEEFSIG</sequence>
<evidence type="ECO:0000259" key="1">
    <source>
        <dbReference type="PROSITE" id="PS50011"/>
    </source>
</evidence>
<evidence type="ECO:0000313" key="2">
    <source>
        <dbReference type="EMBL" id="EAY09373.1"/>
    </source>
</evidence>
<dbReference type="AlphaFoldDB" id="A2EDB5"/>
<proteinExistence type="predicted"/>
<dbReference type="Proteomes" id="UP000001542">
    <property type="component" value="Unassembled WGS sequence"/>
</dbReference>
<reference evidence="2" key="1">
    <citation type="submission" date="2006-10" db="EMBL/GenBank/DDBJ databases">
        <authorList>
            <person name="Amadeo P."/>
            <person name="Zhao Q."/>
            <person name="Wortman J."/>
            <person name="Fraser-Liggett C."/>
            <person name="Carlton J."/>
        </authorList>
    </citation>
    <scope>NUCLEOTIDE SEQUENCE</scope>
    <source>
        <strain evidence="2">G3</strain>
    </source>
</reference>
<dbReference type="InterPro" id="IPR000719">
    <property type="entry name" value="Prot_kinase_dom"/>
</dbReference>
<dbReference type="PANTHER" id="PTHR24362:SF309">
    <property type="entry name" value="PROTEIN KINASE DOMAIN-CONTAINING PROTEIN"/>
    <property type="match status" value="1"/>
</dbReference>
<dbReference type="RefSeq" id="XP_001321596.1">
    <property type="nucleotide sequence ID" value="XM_001321561.1"/>
</dbReference>
<dbReference type="PANTHER" id="PTHR24362">
    <property type="entry name" value="SERINE/THREONINE-PROTEIN KINASE NEK"/>
    <property type="match status" value="1"/>
</dbReference>
<dbReference type="VEuPathDB" id="TrichDB:TVAGG3_0876020"/>
<accession>A2EDB5</accession>
<reference evidence="2" key="2">
    <citation type="journal article" date="2007" name="Science">
        <title>Draft genome sequence of the sexually transmitted pathogen Trichomonas vaginalis.</title>
        <authorList>
            <person name="Carlton J.M."/>
            <person name="Hirt R.P."/>
            <person name="Silva J.C."/>
            <person name="Delcher A.L."/>
            <person name="Schatz M."/>
            <person name="Zhao Q."/>
            <person name="Wortman J.R."/>
            <person name="Bidwell S.L."/>
            <person name="Alsmark U.C.M."/>
            <person name="Besteiro S."/>
            <person name="Sicheritz-Ponten T."/>
            <person name="Noel C.J."/>
            <person name="Dacks J.B."/>
            <person name="Foster P.G."/>
            <person name="Simillion C."/>
            <person name="Van de Peer Y."/>
            <person name="Miranda-Saavedra D."/>
            <person name="Barton G.J."/>
            <person name="Westrop G.D."/>
            <person name="Mueller S."/>
            <person name="Dessi D."/>
            <person name="Fiori P.L."/>
            <person name="Ren Q."/>
            <person name="Paulsen I."/>
            <person name="Zhang H."/>
            <person name="Bastida-Corcuera F.D."/>
            <person name="Simoes-Barbosa A."/>
            <person name="Brown M.T."/>
            <person name="Hayes R.D."/>
            <person name="Mukherjee M."/>
            <person name="Okumura C.Y."/>
            <person name="Schneider R."/>
            <person name="Smith A.J."/>
            <person name="Vanacova S."/>
            <person name="Villalvazo M."/>
            <person name="Haas B.J."/>
            <person name="Pertea M."/>
            <person name="Feldblyum T.V."/>
            <person name="Utterback T.R."/>
            <person name="Shu C.L."/>
            <person name="Osoegawa K."/>
            <person name="de Jong P.J."/>
            <person name="Hrdy I."/>
            <person name="Horvathova L."/>
            <person name="Zubacova Z."/>
            <person name="Dolezal P."/>
            <person name="Malik S.B."/>
            <person name="Logsdon J.M. Jr."/>
            <person name="Henze K."/>
            <person name="Gupta A."/>
            <person name="Wang C.C."/>
            <person name="Dunne R.L."/>
            <person name="Upcroft J.A."/>
            <person name="Upcroft P."/>
            <person name="White O."/>
            <person name="Salzberg S.L."/>
            <person name="Tang P."/>
            <person name="Chiu C.-H."/>
            <person name="Lee Y.-S."/>
            <person name="Embley T.M."/>
            <person name="Coombs G.H."/>
            <person name="Mottram J.C."/>
            <person name="Tachezy J."/>
            <person name="Fraser-Liggett C.M."/>
            <person name="Johnson P.J."/>
        </authorList>
    </citation>
    <scope>NUCLEOTIDE SEQUENCE [LARGE SCALE GENOMIC DNA]</scope>
    <source>
        <strain evidence="2">G3</strain>
    </source>
</reference>
<dbReference type="GO" id="GO:0004672">
    <property type="term" value="F:protein kinase activity"/>
    <property type="evidence" value="ECO:0007669"/>
    <property type="project" value="InterPro"/>
</dbReference>
<dbReference type="InParanoid" id="A2EDB5"/>
<keyword evidence="3" id="KW-1185">Reference proteome</keyword>
<dbReference type="PROSITE" id="PS50011">
    <property type="entry name" value="PROTEIN_KINASE_DOM"/>
    <property type="match status" value="1"/>
</dbReference>
<keyword evidence="2" id="KW-0808">Transferase</keyword>
<dbReference type="OrthoDB" id="5987198at2759"/>
<dbReference type="STRING" id="5722.A2EDB5"/>
<dbReference type="KEGG" id="tva:4767290"/>
<dbReference type="eggNOG" id="KOG0588">
    <property type="taxonomic scope" value="Eukaryota"/>
</dbReference>
<gene>
    <name evidence="2" type="ORF">TVAG_417950</name>
</gene>
<dbReference type="Gene3D" id="1.10.510.10">
    <property type="entry name" value="Transferase(Phosphotransferase) domain 1"/>
    <property type="match status" value="1"/>
</dbReference>
<dbReference type="SMR" id="A2EDB5"/>
<dbReference type="VEuPathDB" id="TrichDB:TVAG_417950"/>
<dbReference type="SUPFAM" id="SSF56112">
    <property type="entry name" value="Protein kinase-like (PK-like)"/>
    <property type="match status" value="1"/>
</dbReference>
<dbReference type="Pfam" id="PF00069">
    <property type="entry name" value="Pkinase"/>
    <property type="match status" value="1"/>
</dbReference>
<keyword evidence="2" id="KW-0418">Kinase</keyword>
<dbReference type="EMBL" id="DS113359">
    <property type="protein sequence ID" value="EAY09373.1"/>
    <property type="molecule type" value="Genomic_DNA"/>
</dbReference>
<feature type="domain" description="Protein kinase" evidence="1">
    <location>
        <begin position="1"/>
        <end position="268"/>
    </location>
</feature>
<organism evidence="2 3">
    <name type="scientific">Trichomonas vaginalis (strain ATCC PRA-98 / G3)</name>
    <dbReference type="NCBI Taxonomy" id="412133"/>
    <lineage>
        <taxon>Eukaryota</taxon>
        <taxon>Metamonada</taxon>
        <taxon>Parabasalia</taxon>
        <taxon>Trichomonadida</taxon>
        <taxon>Trichomonadidae</taxon>
        <taxon>Trichomonas</taxon>
    </lineage>
</organism>
<protein>
    <submittedName>
        <fullName evidence="2">CAMK family protein kinase</fullName>
    </submittedName>
</protein>
<dbReference type="InterPro" id="IPR011009">
    <property type="entry name" value="Kinase-like_dom_sf"/>
</dbReference>
<evidence type="ECO:0000313" key="3">
    <source>
        <dbReference type="Proteomes" id="UP000001542"/>
    </source>
</evidence>
<dbReference type="GO" id="GO:0005524">
    <property type="term" value="F:ATP binding"/>
    <property type="evidence" value="ECO:0007669"/>
    <property type="project" value="InterPro"/>
</dbReference>
<name>A2EDB5_TRIV3</name>